<gene>
    <name evidence="1" type="ORF">CZ674_07460</name>
</gene>
<organism evidence="1 2">
    <name type="scientific">Agrococcus casei LMG 22410</name>
    <dbReference type="NCBI Taxonomy" id="1255656"/>
    <lineage>
        <taxon>Bacteria</taxon>
        <taxon>Bacillati</taxon>
        <taxon>Actinomycetota</taxon>
        <taxon>Actinomycetes</taxon>
        <taxon>Micrococcales</taxon>
        <taxon>Microbacteriaceae</taxon>
        <taxon>Agrococcus</taxon>
    </lineage>
</organism>
<dbReference type="InterPro" id="IPR010982">
    <property type="entry name" value="Lambda_DNA-bd_dom_sf"/>
</dbReference>
<dbReference type="GeneID" id="303173053"/>
<accession>A0A1R4FYM8</accession>
<dbReference type="Gene3D" id="1.10.260.40">
    <property type="entry name" value="lambda repressor-like DNA-binding domains"/>
    <property type="match status" value="1"/>
</dbReference>
<keyword evidence="2" id="KW-1185">Reference proteome</keyword>
<dbReference type="Proteomes" id="UP000195787">
    <property type="component" value="Unassembled WGS sequence"/>
</dbReference>
<proteinExistence type="predicted"/>
<evidence type="ECO:0000313" key="1">
    <source>
        <dbReference type="EMBL" id="SJM61029.1"/>
    </source>
</evidence>
<name>A0A1R4FYM8_9MICO</name>
<dbReference type="GO" id="GO:0003677">
    <property type="term" value="F:DNA binding"/>
    <property type="evidence" value="ECO:0007669"/>
    <property type="project" value="InterPro"/>
</dbReference>
<protein>
    <recommendedName>
        <fullName evidence="3">Antitoxin HicB</fullName>
    </recommendedName>
</protein>
<reference evidence="1 2" key="1">
    <citation type="submission" date="2017-02" db="EMBL/GenBank/DDBJ databases">
        <authorList>
            <person name="Peterson S.W."/>
        </authorList>
    </citation>
    <scope>NUCLEOTIDE SEQUENCE [LARGE SCALE GENOMIC DNA]</scope>
    <source>
        <strain evidence="1 2">LMG 22410</strain>
    </source>
</reference>
<sequence>MDTYTAEATHDSQFWSIYVPELDRHTQAEKYREIEEAARSLVAILRDVDEDSFTLTVHNRDVDAALNDWHQAEQLDADARKSMTAAANRRREVARTLKAHGLSGEDAAAVLGVSRSRISQLTGANQ</sequence>
<evidence type="ECO:0000313" key="2">
    <source>
        <dbReference type="Proteomes" id="UP000195787"/>
    </source>
</evidence>
<dbReference type="AlphaFoldDB" id="A0A1R4FYM8"/>
<dbReference type="OrthoDB" id="5772641at2"/>
<dbReference type="EMBL" id="FUHU01000033">
    <property type="protein sequence ID" value="SJM61029.1"/>
    <property type="molecule type" value="Genomic_DNA"/>
</dbReference>
<dbReference type="RefSeq" id="WP_086991925.1">
    <property type="nucleotide sequence ID" value="NZ_FUHU01000033.1"/>
</dbReference>
<evidence type="ECO:0008006" key="3">
    <source>
        <dbReference type="Google" id="ProtNLM"/>
    </source>
</evidence>